<protein>
    <recommendedName>
        <fullName evidence="6">JmjC domain-containing protein</fullName>
    </recommendedName>
</protein>
<evidence type="ECO:0000313" key="8">
    <source>
        <dbReference type="Proteomes" id="UP000306102"/>
    </source>
</evidence>
<dbReference type="InterPro" id="IPR003347">
    <property type="entry name" value="JmjC_dom"/>
</dbReference>
<dbReference type="PROSITE" id="PS51184">
    <property type="entry name" value="JMJC"/>
    <property type="match status" value="1"/>
</dbReference>
<feature type="compositionally biased region" description="Polar residues" evidence="5">
    <location>
        <begin position="56"/>
        <end position="73"/>
    </location>
</feature>
<evidence type="ECO:0000313" key="7">
    <source>
        <dbReference type="EMBL" id="THG16375.1"/>
    </source>
</evidence>
<feature type="domain" description="JmjC" evidence="6">
    <location>
        <begin position="660"/>
        <end position="1165"/>
    </location>
</feature>
<gene>
    <name evidence="7" type="ORF">TEA_019170</name>
</gene>
<proteinExistence type="inferred from homology"/>
<dbReference type="Proteomes" id="UP000306102">
    <property type="component" value="Unassembled WGS sequence"/>
</dbReference>
<dbReference type="GO" id="GO:0000785">
    <property type="term" value="C:chromatin"/>
    <property type="evidence" value="ECO:0007669"/>
    <property type="project" value="TreeGrafter"/>
</dbReference>
<comment type="caution">
    <text evidence="7">The sequence shown here is derived from an EMBL/GenBank/DDBJ whole genome shotgun (WGS) entry which is preliminary data.</text>
</comment>
<dbReference type="GO" id="GO:0032454">
    <property type="term" value="F:histone H3K9 demethylase activity"/>
    <property type="evidence" value="ECO:0007669"/>
    <property type="project" value="InterPro"/>
</dbReference>
<comment type="subcellular location">
    <subcellularLocation>
        <location evidence="1">Nucleus</location>
    </subcellularLocation>
</comment>
<feature type="compositionally biased region" description="Basic residues" evidence="5">
    <location>
        <begin position="854"/>
        <end position="868"/>
    </location>
</feature>
<feature type="compositionally biased region" description="Basic residues" evidence="5">
    <location>
        <begin position="401"/>
        <end position="410"/>
    </location>
</feature>
<sequence length="1705" mass="188914">MGNNNKGLSAEQQRGHGGGSNQEQAAIINPISPRLGVGQPPAPTPTPGSKPDKNYYPQTFNPIPNQLATTTCHPLSPAPPFPNTLPSTSPLLNPLPSSTNPCLAPSPPPSPLLQPLSFLIASSHLPPPALPSLANVTTFSSPCQCHHPNPTNCKQRERKNGRESTGIGWQRLMVAGMGGCGWFGLGAIGDCEGGVMQAESSLGLHQAYRYPGMMEEAIAEACPFCRGNCNCKACLRLDRRDDNLNNSEWNISYDDRIRHGKHLLHALLPFLKQFNQEQLMEKEIEAKVQGLSLAAIKLQKAYYNYDERVCCTYCKTFIVDFHRSCPNCSYLLCLTCCREIRDGHLQGGGKEVIFRYIDNGRSYLHGGDAFPVSSRKGVIQHSEGNKQQQGRRNKGGEEAKKGKKGKKRKQIEREGGDLDISVGTSSTDHEKSTYEWKTNKNGSLCCPTKKMGGCGRHLLELKCLFFEDWVSDLLKKAEDIAKMHNLFVMPRTSLQRCSCFNSLGVINLGSGKSCKASCQENSNDNYLFCPSARDIQDADLKHFQQHWVKGEPVIVSDVLEHTSGLSWEPMVMWRAFRQMKHSQHSQHLDVVAIDCLDWSEVKINICQFFKGYLEGRFDSWSWPQLLKLKDWPPSNSFKERLPRHGAEFINCLPFKEYTHPHIGFLNLAVKLPKNILQPNLGPKTDIAYGVAQELGRGDSVTKLHCNMFDVVNILTQVNAVNLAPDQLSIIEKLKQKHFNQDQREIFEKQQLSQLMEKSGPGDSGIQSSTDAVAEVSSCCEVPILGGGGSHNMPLDDRQYDDGGFVNAKGVTEQAGEVDLYHDLNGVVYKKLDKECHSAFLSEEDSNIEDEAYARTRKGPQIRKRKRGKLLAAMRSKSKKLRTEFEKKNSKGSSQRCLTREGKDDVSNTQGSTDKAQGIPIKEVGKDNSEKVNKGHQNRAQASKRSEVKKLDQNKSGKSAGYSNARTFLEGLEHADGGAVWDIFRRQDVPKLQEYLKKHFREFRHIHCSPLQQKLHACVLTRGITASSIPVPSPILQHGLRMCLKMRLTVLSTVASRGGTFDIEHNIEFGILLLFVFSVLACSNFIWVVHPIHDQTFYLTLEHKRKLKEEYGIEPWTFVQKLGDAVFIPAGCPYQVRNLKSCIKVDLDFVSPENLSECIRLSEEVRLLPENHRAKEDKLEVKKMAIHAIDQVVRDLKDLAIASKGGAFEMSNSEQLSGYHEPSQTDVATVEEGLVEHNVIEGEPRAEPSVELLQSEHDVPKVVQVMVDLPGGIQAIEEPKEGPQVVFKAIEVKLEPSKGVQAVGGHTELHLGGSSTEAAPIEGESEVAQAASVSGSSASLTVVGIEEGITMSRSEDRVVTLKDDQSGLEVKKIALHAIDQAVRDLEELASKGGALEMSTSEQRSGHFEPSQTDVAPVENGLAKLNVIEGEPRGEPSVDLPRLEHVVPEVVEVNVDLSGGLQAIEEQMVEPQVVFEAIKVKLEPSEGIQAAPIKGERSEVPWSDVARAALVGGLSTSLTVVGIEEGITMSRGEDGVVTLKDQSGLEVKLNSESLFAGVREEYRAKLLRIFELRPDTFMHLGKLSSLFATMVMETFGGLLEMFEQTELNKASQADFNELLCALGYLRGGLLRVEWIEDRVSKMAVRAKFHSVLSEVKLIDQKIDECKVQIIEYEEMKRKLLLEAHEFEQCAEGVFDINGNVAQGLLDL</sequence>
<dbReference type="Gene3D" id="2.60.120.650">
    <property type="entry name" value="Cupin"/>
    <property type="match status" value="2"/>
</dbReference>
<dbReference type="GO" id="GO:0003712">
    <property type="term" value="F:transcription coregulator activity"/>
    <property type="evidence" value="ECO:0007669"/>
    <property type="project" value="TreeGrafter"/>
</dbReference>
<feature type="region of interest" description="Disordered" evidence="5">
    <location>
        <begin position="851"/>
        <end position="961"/>
    </location>
</feature>
<dbReference type="SMART" id="SM00558">
    <property type="entry name" value="JmjC"/>
    <property type="match status" value="1"/>
</dbReference>
<evidence type="ECO:0000256" key="3">
    <source>
        <dbReference type="ARBA" id="ARBA00022723"/>
    </source>
</evidence>
<dbReference type="EMBL" id="SDRB02004107">
    <property type="protein sequence ID" value="THG16375.1"/>
    <property type="molecule type" value="Genomic_DNA"/>
</dbReference>
<keyword evidence="8" id="KW-1185">Reference proteome</keyword>
<dbReference type="GO" id="GO:0046872">
    <property type="term" value="F:metal ion binding"/>
    <property type="evidence" value="ECO:0007669"/>
    <property type="project" value="UniProtKB-KW"/>
</dbReference>
<evidence type="ECO:0000256" key="2">
    <source>
        <dbReference type="ARBA" id="ARBA00006801"/>
    </source>
</evidence>
<comment type="similarity">
    <text evidence="2">Belongs to the JARID1 histone demethylase family.</text>
</comment>
<name>A0A4S4EK15_CAMSN</name>
<keyword evidence="4" id="KW-0539">Nucleus</keyword>
<evidence type="ECO:0000256" key="5">
    <source>
        <dbReference type="SAM" id="MobiDB-lite"/>
    </source>
</evidence>
<feature type="compositionally biased region" description="Polar residues" evidence="5">
    <location>
        <begin position="1"/>
        <end position="12"/>
    </location>
</feature>
<evidence type="ECO:0000256" key="1">
    <source>
        <dbReference type="ARBA" id="ARBA00004123"/>
    </source>
</evidence>
<feature type="region of interest" description="Disordered" evidence="5">
    <location>
        <begin position="1"/>
        <end position="108"/>
    </location>
</feature>
<feature type="compositionally biased region" description="Basic and acidic residues" evidence="5">
    <location>
        <begin position="922"/>
        <end position="932"/>
    </location>
</feature>
<keyword evidence="3" id="KW-0479">Metal-binding</keyword>
<dbReference type="PANTHER" id="PTHR12549">
    <property type="entry name" value="JMJC DOMAIN-CONTAINING HISTONE DEMETHYLATION PROTEIN"/>
    <property type="match status" value="1"/>
</dbReference>
<dbReference type="SUPFAM" id="SSF51197">
    <property type="entry name" value="Clavaminate synthase-like"/>
    <property type="match status" value="1"/>
</dbReference>
<accession>A0A4S4EK15</accession>
<dbReference type="STRING" id="542762.A0A4S4EK15"/>
<dbReference type="PANTHER" id="PTHR12549:SF11">
    <property type="entry name" value="LYSINE-SPECIFIC DEMETHYLASE JMJ25"/>
    <property type="match status" value="1"/>
</dbReference>
<evidence type="ECO:0000256" key="4">
    <source>
        <dbReference type="ARBA" id="ARBA00023242"/>
    </source>
</evidence>
<dbReference type="GO" id="GO:0031490">
    <property type="term" value="F:chromatin DNA binding"/>
    <property type="evidence" value="ECO:0007669"/>
    <property type="project" value="TreeGrafter"/>
</dbReference>
<evidence type="ECO:0000259" key="6">
    <source>
        <dbReference type="PROSITE" id="PS51184"/>
    </source>
</evidence>
<dbReference type="GO" id="GO:0000118">
    <property type="term" value="C:histone deacetylase complex"/>
    <property type="evidence" value="ECO:0007669"/>
    <property type="project" value="TreeGrafter"/>
</dbReference>
<dbReference type="InterPro" id="IPR045109">
    <property type="entry name" value="LSDs-like"/>
</dbReference>
<dbReference type="Pfam" id="PF02373">
    <property type="entry name" value="JmjC"/>
    <property type="match status" value="1"/>
</dbReference>
<feature type="compositionally biased region" description="Low complexity" evidence="5">
    <location>
        <begin position="84"/>
        <end position="103"/>
    </location>
</feature>
<feature type="compositionally biased region" description="Basic and acidic residues" evidence="5">
    <location>
        <begin position="943"/>
        <end position="954"/>
    </location>
</feature>
<feature type="region of interest" description="Disordered" evidence="5">
    <location>
        <begin position="377"/>
        <end position="433"/>
    </location>
</feature>
<dbReference type="GO" id="GO:0006357">
    <property type="term" value="P:regulation of transcription by RNA polymerase II"/>
    <property type="evidence" value="ECO:0007669"/>
    <property type="project" value="TreeGrafter"/>
</dbReference>
<organism evidence="7 8">
    <name type="scientific">Camellia sinensis var. sinensis</name>
    <name type="common">China tea</name>
    <dbReference type="NCBI Taxonomy" id="542762"/>
    <lineage>
        <taxon>Eukaryota</taxon>
        <taxon>Viridiplantae</taxon>
        <taxon>Streptophyta</taxon>
        <taxon>Embryophyta</taxon>
        <taxon>Tracheophyta</taxon>
        <taxon>Spermatophyta</taxon>
        <taxon>Magnoliopsida</taxon>
        <taxon>eudicotyledons</taxon>
        <taxon>Gunneridae</taxon>
        <taxon>Pentapetalae</taxon>
        <taxon>asterids</taxon>
        <taxon>Ericales</taxon>
        <taxon>Theaceae</taxon>
        <taxon>Camellia</taxon>
    </lineage>
</organism>
<reference evidence="7 8" key="1">
    <citation type="journal article" date="2018" name="Proc. Natl. Acad. Sci. U.S.A.">
        <title>Draft genome sequence of Camellia sinensis var. sinensis provides insights into the evolution of the tea genome and tea quality.</title>
        <authorList>
            <person name="Wei C."/>
            <person name="Yang H."/>
            <person name="Wang S."/>
            <person name="Zhao J."/>
            <person name="Liu C."/>
            <person name="Gao L."/>
            <person name="Xia E."/>
            <person name="Lu Y."/>
            <person name="Tai Y."/>
            <person name="She G."/>
            <person name="Sun J."/>
            <person name="Cao H."/>
            <person name="Tong W."/>
            <person name="Gao Q."/>
            <person name="Li Y."/>
            <person name="Deng W."/>
            <person name="Jiang X."/>
            <person name="Wang W."/>
            <person name="Chen Q."/>
            <person name="Zhang S."/>
            <person name="Li H."/>
            <person name="Wu J."/>
            <person name="Wang P."/>
            <person name="Li P."/>
            <person name="Shi C."/>
            <person name="Zheng F."/>
            <person name="Jian J."/>
            <person name="Huang B."/>
            <person name="Shan D."/>
            <person name="Shi M."/>
            <person name="Fang C."/>
            <person name="Yue Y."/>
            <person name="Li F."/>
            <person name="Li D."/>
            <person name="Wei S."/>
            <person name="Han B."/>
            <person name="Jiang C."/>
            <person name="Yin Y."/>
            <person name="Xia T."/>
            <person name="Zhang Z."/>
            <person name="Bennetzen J.L."/>
            <person name="Zhao S."/>
            <person name="Wan X."/>
        </authorList>
    </citation>
    <scope>NUCLEOTIDE SEQUENCE [LARGE SCALE GENOMIC DNA]</scope>
    <source>
        <strain evidence="8">cv. Shuchazao</strain>
        <tissue evidence="7">Leaf</tissue>
    </source>
</reference>